<sequence>MIEQPDSKSAKPLYKQLEAALKEAIARGEYKPGQQIPTENELSVRWQVSRVTVRKALDALTRENLLTRVSGKGTFVSGEKISAQHDRHHEFQRVMPVPGTSPGVTHHQIRF</sequence>
<evidence type="ECO:0000256" key="3">
    <source>
        <dbReference type="ARBA" id="ARBA00023163"/>
    </source>
</evidence>
<proteinExistence type="predicted"/>
<dbReference type="InterPro" id="IPR050679">
    <property type="entry name" value="Bact_HTH_transcr_reg"/>
</dbReference>
<feature type="domain" description="HTH gntR-type" evidence="4">
    <location>
        <begin position="11"/>
        <end position="79"/>
    </location>
</feature>
<dbReference type="PROSITE" id="PS50949">
    <property type="entry name" value="HTH_GNTR"/>
    <property type="match status" value="1"/>
</dbReference>
<dbReference type="Proteomes" id="UP000269208">
    <property type="component" value="Chromosome"/>
</dbReference>
<dbReference type="InterPro" id="IPR000524">
    <property type="entry name" value="Tscrpt_reg_HTH_GntR"/>
</dbReference>
<evidence type="ECO:0000313" key="6">
    <source>
        <dbReference type="Proteomes" id="UP000269208"/>
    </source>
</evidence>
<organism evidence="5 6">
    <name type="scientific">Salmonella enterica I</name>
    <dbReference type="NCBI Taxonomy" id="59201"/>
    <lineage>
        <taxon>Bacteria</taxon>
        <taxon>Pseudomonadati</taxon>
        <taxon>Pseudomonadota</taxon>
        <taxon>Gammaproteobacteria</taxon>
        <taxon>Enterobacterales</taxon>
        <taxon>Enterobacteriaceae</taxon>
        <taxon>Salmonella</taxon>
    </lineage>
</organism>
<evidence type="ECO:0000256" key="1">
    <source>
        <dbReference type="ARBA" id="ARBA00023015"/>
    </source>
</evidence>
<dbReference type="PANTHER" id="PTHR44846">
    <property type="entry name" value="MANNOSYL-D-GLYCERATE TRANSPORT/METABOLISM SYSTEM REPRESSOR MNGR-RELATED"/>
    <property type="match status" value="1"/>
</dbReference>
<dbReference type="AlphaFoldDB" id="A0A447TT52"/>
<protein>
    <submittedName>
        <fullName evidence="5">GntR family transcriptional regulator</fullName>
    </submittedName>
</protein>
<dbReference type="GO" id="GO:0003700">
    <property type="term" value="F:DNA-binding transcription factor activity"/>
    <property type="evidence" value="ECO:0007669"/>
    <property type="project" value="InterPro"/>
</dbReference>
<dbReference type="SMART" id="SM00345">
    <property type="entry name" value="HTH_GNTR"/>
    <property type="match status" value="1"/>
</dbReference>
<name>A0A447TT52_SALET</name>
<accession>A0A447TT52</accession>
<dbReference type="FunFam" id="1.10.10.10:FF:000601">
    <property type="entry name" value="GntR family transcriptional regulator"/>
    <property type="match status" value="1"/>
</dbReference>
<evidence type="ECO:0000259" key="4">
    <source>
        <dbReference type="PROSITE" id="PS50949"/>
    </source>
</evidence>
<dbReference type="Pfam" id="PF00392">
    <property type="entry name" value="GntR"/>
    <property type="match status" value="1"/>
</dbReference>
<evidence type="ECO:0000313" key="5">
    <source>
        <dbReference type="EMBL" id="VEB52559.1"/>
    </source>
</evidence>
<dbReference type="SUPFAM" id="SSF46785">
    <property type="entry name" value="Winged helix' DNA-binding domain"/>
    <property type="match status" value="1"/>
</dbReference>
<gene>
    <name evidence="5" type="primary">yurK</name>
    <name evidence="5" type="ORF">NCTC6754_02287</name>
</gene>
<keyword evidence="2" id="KW-0238">DNA-binding</keyword>
<dbReference type="PRINTS" id="PR00035">
    <property type="entry name" value="HTHGNTR"/>
</dbReference>
<dbReference type="EMBL" id="LR134190">
    <property type="protein sequence ID" value="VEB52559.1"/>
    <property type="molecule type" value="Genomic_DNA"/>
</dbReference>
<keyword evidence="1" id="KW-0805">Transcription regulation</keyword>
<dbReference type="InterPro" id="IPR036388">
    <property type="entry name" value="WH-like_DNA-bd_sf"/>
</dbReference>
<dbReference type="PANTHER" id="PTHR44846:SF1">
    <property type="entry name" value="MANNOSYL-D-GLYCERATE TRANSPORT_METABOLISM SYSTEM REPRESSOR MNGR-RELATED"/>
    <property type="match status" value="1"/>
</dbReference>
<dbReference type="GO" id="GO:0045892">
    <property type="term" value="P:negative regulation of DNA-templated transcription"/>
    <property type="evidence" value="ECO:0007669"/>
    <property type="project" value="TreeGrafter"/>
</dbReference>
<evidence type="ECO:0000256" key="2">
    <source>
        <dbReference type="ARBA" id="ARBA00023125"/>
    </source>
</evidence>
<reference evidence="5 6" key="1">
    <citation type="submission" date="2018-12" db="EMBL/GenBank/DDBJ databases">
        <authorList>
            <consortium name="Pathogen Informatics"/>
        </authorList>
    </citation>
    <scope>NUCLEOTIDE SEQUENCE [LARGE SCALE GENOMIC DNA]</scope>
    <source>
        <strain evidence="5 6">NCTC6754</strain>
    </source>
</reference>
<dbReference type="CDD" id="cd07377">
    <property type="entry name" value="WHTH_GntR"/>
    <property type="match status" value="1"/>
</dbReference>
<keyword evidence="3" id="KW-0804">Transcription</keyword>
<dbReference type="Gene3D" id="1.10.10.10">
    <property type="entry name" value="Winged helix-like DNA-binding domain superfamily/Winged helix DNA-binding domain"/>
    <property type="match status" value="1"/>
</dbReference>
<dbReference type="GO" id="GO:0003677">
    <property type="term" value="F:DNA binding"/>
    <property type="evidence" value="ECO:0007669"/>
    <property type="project" value="UniProtKB-KW"/>
</dbReference>
<dbReference type="InterPro" id="IPR036390">
    <property type="entry name" value="WH_DNA-bd_sf"/>
</dbReference>